<keyword evidence="4" id="KW-0503">Monooxygenase</keyword>
<evidence type="ECO:0000313" key="7">
    <source>
        <dbReference type="Proteomes" id="UP000308697"/>
    </source>
</evidence>
<dbReference type="EMBL" id="SUMB01000005">
    <property type="protein sequence ID" value="TJZ52922.1"/>
    <property type="molecule type" value="Genomic_DNA"/>
</dbReference>
<dbReference type="Proteomes" id="UP000308697">
    <property type="component" value="Unassembled WGS sequence"/>
</dbReference>
<evidence type="ECO:0000256" key="3">
    <source>
        <dbReference type="PIRSR" id="PIRSR602401-1"/>
    </source>
</evidence>
<gene>
    <name evidence="6" type="ORF">FCH28_17285</name>
</gene>
<feature type="region of interest" description="Disordered" evidence="5">
    <location>
        <begin position="286"/>
        <end position="315"/>
    </location>
</feature>
<dbReference type="InterPro" id="IPR017972">
    <property type="entry name" value="Cyt_P450_CS"/>
</dbReference>
<dbReference type="InterPro" id="IPR001128">
    <property type="entry name" value="Cyt_P450"/>
</dbReference>
<dbReference type="PANTHER" id="PTHR24305">
    <property type="entry name" value="CYTOCHROME P450"/>
    <property type="match status" value="1"/>
</dbReference>
<comment type="similarity">
    <text evidence="2 4">Belongs to the cytochrome P450 family.</text>
</comment>
<dbReference type="InterPro" id="IPR036396">
    <property type="entry name" value="Cyt_P450_sf"/>
</dbReference>
<accession>A0A4U0NH04</accession>
<dbReference type="AlphaFoldDB" id="A0A4U0NH04"/>
<dbReference type="InterPro" id="IPR050121">
    <property type="entry name" value="Cytochrome_P450_monoxygenase"/>
</dbReference>
<comment type="caution">
    <text evidence="6">The sequence shown here is derived from an EMBL/GenBank/DDBJ whole genome shotgun (WGS) entry which is preliminary data.</text>
</comment>
<evidence type="ECO:0000256" key="4">
    <source>
        <dbReference type="RuleBase" id="RU000461"/>
    </source>
</evidence>
<evidence type="ECO:0000256" key="1">
    <source>
        <dbReference type="ARBA" id="ARBA00001971"/>
    </source>
</evidence>
<dbReference type="GO" id="GO:0016705">
    <property type="term" value="F:oxidoreductase activity, acting on paired donors, with incorporation or reduction of molecular oxygen"/>
    <property type="evidence" value="ECO:0007669"/>
    <property type="project" value="InterPro"/>
</dbReference>
<dbReference type="SUPFAM" id="SSF48264">
    <property type="entry name" value="Cytochrome P450"/>
    <property type="match status" value="1"/>
</dbReference>
<proteinExistence type="inferred from homology"/>
<evidence type="ECO:0000256" key="2">
    <source>
        <dbReference type="ARBA" id="ARBA00010617"/>
    </source>
</evidence>
<evidence type="ECO:0000313" key="6">
    <source>
        <dbReference type="EMBL" id="TJZ52922.1"/>
    </source>
</evidence>
<dbReference type="PANTHER" id="PTHR24305:SF166">
    <property type="entry name" value="CYTOCHROME P450 12A4, MITOCHONDRIAL-RELATED"/>
    <property type="match status" value="1"/>
</dbReference>
<protein>
    <submittedName>
        <fullName evidence="6">Cytochrome P450</fullName>
    </submittedName>
</protein>
<reference evidence="6 7" key="1">
    <citation type="submission" date="2019-04" db="EMBL/GenBank/DDBJ databases">
        <title>Streptomyces piniterrae sp. nov., a heliquinomycin-producing actinomycete isolated from rhizosphere soil of Pinus yunnanensis.</title>
        <authorList>
            <person name="Zhuang X."/>
            <person name="Zhao J."/>
        </authorList>
    </citation>
    <scope>NUCLEOTIDE SEQUENCE [LARGE SCALE GENOMIC DNA]</scope>
    <source>
        <strain evidence="7">jys28</strain>
    </source>
</reference>
<dbReference type="PRINTS" id="PR00463">
    <property type="entry name" value="EP450I"/>
</dbReference>
<keyword evidence="7" id="KW-1185">Reference proteome</keyword>
<dbReference type="GO" id="GO:0020037">
    <property type="term" value="F:heme binding"/>
    <property type="evidence" value="ECO:0007669"/>
    <property type="project" value="InterPro"/>
</dbReference>
<comment type="cofactor">
    <cofactor evidence="1 3">
        <name>heme</name>
        <dbReference type="ChEBI" id="CHEBI:30413"/>
    </cofactor>
</comment>
<evidence type="ECO:0000256" key="5">
    <source>
        <dbReference type="SAM" id="MobiDB-lite"/>
    </source>
</evidence>
<dbReference type="GO" id="GO:0004497">
    <property type="term" value="F:monooxygenase activity"/>
    <property type="evidence" value="ECO:0007669"/>
    <property type="project" value="UniProtKB-KW"/>
</dbReference>
<keyword evidence="3 4" id="KW-0349">Heme</keyword>
<dbReference type="PROSITE" id="PS00086">
    <property type="entry name" value="CYTOCHROME_P450"/>
    <property type="match status" value="1"/>
</dbReference>
<dbReference type="PRINTS" id="PR00385">
    <property type="entry name" value="P450"/>
</dbReference>
<feature type="binding site" description="axial binding residue" evidence="3">
    <location>
        <position position="485"/>
    </location>
    <ligand>
        <name>heme</name>
        <dbReference type="ChEBI" id="CHEBI:30413"/>
    </ligand>
    <ligandPart>
        <name>Fe</name>
        <dbReference type="ChEBI" id="CHEBI:18248"/>
    </ligandPart>
</feature>
<dbReference type="GO" id="GO:0005506">
    <property type="term" value="F:iron ion binding"/>
    <property type="evidence" value="ECO:0007669"/>
    <property type="project" value="InterPro"/>
</dbReference>
<dbReference type="Gene3D" id="1.10.630.10">
    <property type="entry name" value="Cytochrome P450"/>
    <property type="match status" value="2"/>
</dbReference>
<organism evidence="6 7">
    <name type="scientific">Streptomyces piniterrae</name>
    <dbReference type="NCBI Taxonomy" id="2571125"/>
    <lineage>
        <taxon>Bacteria</taxon>
        <taxon>Bacillati</taxon>
        <taxon>Actinomycetota</taxon>
        <taxon>Actinomycetes</taxon>
        <taxon>Kitasatosporales</taxon>
        <taxon>Streptomycetaceae</taxon>
        <taxon>Streptomyces</taxon>
    </lineage>
</organism>
<dbReference type="OrthoDB" id="4746309at2"/>
<keyword evidence="3 4" id="KW-0408">Iron</keyword>
<sequence length="537" mass="58805">MRIAPTAYRRMAHRPARIAPRDSTSGGALSMPFAVPSRPAPPRPLPLRPVPGPRGLPWIGNLPAFGKDPLAFLVRLRDDFGDAVTWSLGPMRSLFLSHPQHITEMLTTREQAFDVLDILWAFRQVTGQSVLLSQGAEWRRKRGLVQPTVRPRQVRAYAPAMVESAQVTAERWREGRQIDVHEEMALITQRIVLRTLFGNDLGDQTRALGRAMSVAEQVVSDELRGIGLFLPGWVRTPGRRRLLAAVATIDAEVHRLIRARQAGQVRAAGQLGRGGLDGLSRLDGQVAGAASAGRPGTGPCPGSDSDPCPGADSGDRDDLLGRLLAARDADGRPLSAKEVRDEAVTLWAAGHETTSTALTWAWYLLGGSPKARAQMDDELERVLGGRPPTFDDYDRLPWTQQIVKETLRLYPPAWTIAAAAREGATLGGSRIPAGTMVWCSQWSTHRDPRWFPDPAAFRPERWDADAPDVVPEHAWFPFGGGQRTCLGARFAQVEAVLLLATLAQRFHLDIAPGTVTPKASLLLQPATRLRATLRRAD</sequence>
<dbReference type="InterPro" id="IPR002401">
    <property type="entry name" value="Cyt_P450_E_grp-I"/>
</dbReference>
<keyword evidence="4" id="KW-0560">Oxidoreductase</keyword>
<dbReference type="Pfam" id="PF00067">
    <property type="entry name" value="p450"/>
    <property type="match status" value="1"/>
</dbReference>
<keyword evidence="3 4" id="KW-0479">Metal-binding</keyword>
<name>A0A4U0NH04_9ACTN</name>